<keyword evidence="2" id="KW-0812">Transmembrane</keyword>
<accession>A0A3E0E6T5</accession>
<comment type="caution">
    <text evidence="4">The sequence shown here is derived from an EMBL/GenBank/DDBJ whole genome shotgun (WGS) entry which is preliminary data.</text>
</comment>
<gene>
    <name evidence="4" type="ORF">C8P67_11478</name>
</gene>
<proteinExistence type="predicted"/>
<keyword evidence="1" id="KW-0802">TPR repeat</keyword>
<organism evidence="4 5">
    <name type="scientific">Flavobacterium aquicola</name>
    <dbReference type="NCBI Taxonomy" id="1682742"/>
    <lineage>
        <taxon>Bacteria</taxon>
        <taxon>Pseudomonadati</taxon>
        <taxon>Bacteroidota</taxon>
        <taxon>Flavobacteriia</taxon>
        <taxon>Flavobacteriales</taxon>
        <taxon>Flavobacteriaceae</taxon>
        <taxon>Flavobacterium</taxon>
    </lineage>
</organism>
<name>A0A3E0E6T5_9FLAO</name>
<evidence type="ECO:0000313" key="4">
    <source>
        <dbReference type="EMBL" id="REG92979.1"/>
    </source>
</evidence>
<keyword evidence="5" id="KW-1185">Reference proteome</keyword>
<evidence type="ECO:0000313" key="5">
    <source>
        <dbReference type="Proteomes" id="UP000257136"/>
    </source>
</evidence>
<protein>
    <submittedName>
        <fullName evidence="4">Uncharacterized protein</fullName>
    </submittedName>
</protein>
<feature type="transmembrane region" description="Helical" evidence="2">
    <location>
        <begin position="282"/>
        <end position="300"/>
    </location>
</feature>
<feature type="signal peptide" evidence="3">
    <location>
        <begin position="1"/>
        <end position="20"/>
    </location>
</feature>
<dbReference type="OrthoDB" id="1159555at2"/>
<evidence type="ECO:0000256" key="1">
    <source>
        <dbReference type="PROSITE-ProRule" id="PRU00339"/>
    </source>
</evidence>
<dbReference type="RefSeq" id="WP_115814721.1">
    <property type="nucleotide sequence ID" value="NZ_QUNI01000014.1"/>
</dbReference>
<keyword evidence="2" id="KW-1133">Transmembrane helix</keyword>
<dbReference type="Proteomes" id="UP000257136">
    <property type="component" value="Unassembled WGS sequence"/>
</dbReference>
<reference evidence="4 5" key="1">
    <citation type="submission" date="2018-08" db="EMBL/GenBank/DDBJ databases">
        <title>Genomic Encyclopedia of Archaeal and Bacterial Type Strains, Phase II (KMG-II): from individual species to whole genera.</title>
        <authorList>
            <person name="Goeker M."/>
        </authorList>
    </citation>
    <scope>NUCLEOTIDE SEQUENCE [LARGE SCALE GENOMIC DNA]</scope>
    <source>
        <strain evidence="4 5">DSM 100880</strain>
    </source>
</reference>
<keyword evidence="2" id="KW-0472">Membrane</keyword>
<dbReference type="SUPFAM" id="SSF48452">
    <property type="entry name" value="TPR-like"/>
    <property type="match status" value="1"/>
</dbReference>
<evidence type="ECO:0000256" key="2">
    <source>
        <dbReference type="SAM" id="Phobius"/>
    </source>
</evidence>
<keyword evidence="3" id="KW-0732">Signal</keyword>
<feature type="repeat" description="TPR" evidence="1">
    <location>
        <begin position="105"/>
        <end position="138"/>
    </location>
</feature>
<dbReference type="SMART" id="SM00028">
    <property type="entry name" value="TPR"/>
    <property type="match status" value="3"/>
</dbReference>
<dbReference type="EMBL" id="QUNI01000014">
    <property type="protein sequence ID" value="REG92979.1"/>
    <property type="molecule type" value="Genomic_DNA"/>
</dbReference>
<dbReference type="PROSITE" id="PS50005">
    <property type="entry name" value="TPR"/>
    <property type="match status" value="1"/>
</dbReference>
<dbReference type="InterPro" id="IPR019734">
    <property type="entry name" value="TPR_rpt"/>
</dbReference>
<dbReference type="InterPro" id="IPR011990">
    <property type="entry name" value="TPR-like_helical_dom_sf"/>
</dbReference>
<dbReference type="AlphaFoldDB" id="A0A3E0E6T5"/>
<dbReference type="Gene3D" id="1.25.40.10">
    <property type="entry name" value="Tetratricopeptide repeat domain"/>
    <property type="match status" value="1"/>
</dbReference>
<sequence length="305" mass="35499">MKKLKLIILLFLLSTLNSFACLNGESKELKNGDYLYMDHDNRLPFGHNFFDGQFEDIKFRLDSIYKKTKDIACLSDKGLILILQKKYNQALKLYLNIEKTNPNRYSTASNIGTIYELIGENKKALEWINKSIKINSKSHNESEWLHSKILEAKIKGEKFYTSEFILGVNFGNEEIPITKLNKTEIDKLYKSIFFQLNERISFIKPQEKIVAMLLFELGNLSIIKKEFRNAKDIFEKSKEYGLDSDLLNKRMNFVNEKLKIKKVATQTKVIKSKVDKIDLTKTIMLILGIISIIVLIILTLKRRNK</sequence>
<evidence type="ECO:0000256" key="3">
    <source>
        <dbReference type="SAM" id="SignalP"/>
    </source>
</evidence>
<feature type="chain" id="PRO_5017566372" evidence="3">
    <location>
        <begin position="21"/>
        <end position="305"/>
    </location>
</feature>